<organism evidence="3 4">
    <name type="scientific">Coccomyxa viridis</name>
    <dbReference type="NCBI Taxonomy" id="1274662"/>
    <lineage>
        <taxon>Eukaryota</taxon>
        <taxon>Viridiplantae</taxon>
        <taxon>Chlorophyta</taxon>
        <taxon>core chlorophytes</taxon>
        <taxon>Trebouxiophyceae</taxon>
        <taxon>Trebouxiophyceae incertae sedis</taxon>
        <taxon>Coccomyxaceae</taxon>
        <taxon>Coccomyxa</taxon>
    </lineage>
</organism>
<keyword evidence="2" id="KW-1133">Transmembrane helix</keyword>
<feature type="transmembrane region" description="Helical" evidence="2">
    <location>
        <begin position="281"/>
        <end position="300"/>
    </location>
</feature>
<accession>A0AAV1IEN6</accession>
<dbReference type="AlphaFoldDB" id="A0AAV1IEN6"/>
<comment type="caution">
    <text evidence="3">The sequence shown here is derived from an EMBL/GenBank/DDBJ whole genome shotgun (WGS) entry which is preliminary data.</text>
</comment>
<dbReference type="SUPFAM" id="SSF103473">
    <property type="entry name" value="MFS general substrate transporter"/>
    <property type="match status" value="1"/>
</dbReference>
<feature type="transmembrane region" description="Helical" evidence="2">
    <location>
        <begin position="404"/>
        <end position="425"/>
    </location>
</feature>
<feature type="transmembrane region" description="Helical" evidence="2">
    <location>
        <begin position="175"/>
        <end position="194"/>
    </location>
</feature>
<keyword evidence="4" id="KW-1185">Reference proteome</keyword>
<evidence type="ECO:0000256" key="2">
    <source>
        <dbReference type="SAM" id="Phobius"/>
    </source>
</evidence>
<keyword evidence="2" id="KW-0812">Transmembrane</keyword>
<dbReference type="EMBL" id="CAUYUE010000013">
    <property type="protein sequence ID" value="CAK0785821.1"/>
    <property type="molecule type" value="Genomic_DNA"/>
</dbReference>
<dbReference type="InterPro" id="IPR011701">
    <property type="entry name" value="MFS"/>
</dbReference>
<keyword evidence="2" id="KW-0472">Membrane</keyword>
<evidence type="ECO:0000256" key="1">
    <source>
        <dbReference type="SAM" id="MobiDB-lite"/>
    </source>
</evidence>
<sequence length="497" mass="53447">MEEKPAMNYNVKLALWWSLFENASASVRSGDIFSGFIYLISGSNSTVGYIQGINGCMQLIAAVPAGLLTDKCRRDTVLRVAAGIGLVAGLTLAFCLFFTAPVWCFMIAMGLVGAYKGFNNPAIESIFADSVQRGKSKLFTLKYAVTSAASCFGPLLSVIMFLGLGDQWRVPDCRIVLLVGLSLMIVPVAVMCCFNDDRSLGESSEAKRAPKRDKSTAELAEAQWEREEHGCCGAACPPTVLIPALILFSDLIGSLASGMTIKFFGLFFYERCGLSPVAVSSLATVAPFLVSGASFAAQWLSKWIGRVGVSIVTRAMDIGLMIVLAYLPPQGGPWILALLIGSHLLRKAVANCTRPLLRSVLMDHVPKRHRGKVNALDSVRTFSWSGSAALGGLLIEKLDFQQTFIITAAIKAVSFAPLLVLLVLLEEGSCCFACLPGWKRRHLERAVLDAADPEANVALAAPLLADIDTDSRQQLTNGMQHADDEAEAATSRPQSSR</sequence>
<gene>
    <name evidence="3" type="ORF">CVIRNUC_009033</name>
</gene>
<proteinExistence type="predicted"/>
<feature type="transmembrane region" description="Helical" evidence="2">
    <location>
        <begin position="139"/>
        <end position="163"/>
    </location>
</feature>
<dbReference type="Proteomes" id="UP001314263">
    <property type="component" value="Unassembled WGS sequence"/>
</dbReference>
<evidence type="ECO:0000313" key="3">
    <source>
        <dbReference type="EMBL" id="CAK0785821.1"/>
    </source>
</evidence>
<reference evidence="3 4" key="1">
    <citation type="submission" date="2023-10" db="EMBL/GenBank/DDBJ databases">
        <authorList>
            <person name="Maclean D."/>
            <person name="Macfadyen A."/>
        </authorList>
    </citation>
    <scope>NUCLEOTIDE SEQUENCE [LARGE SCALE GENOMIC DNA]</scope>
</reference>
<protein>
    <submittedName>
        <fullName evidence="3">Uncharacterized protein</fullName>
    </submittedName>
</protein>
<dbReference type="Gene3D" id="1.20.1250.20">
    <property type="entry name" value="MFS general substrate transporter like domains"/>
    <property type="match status" value="2"/>
</dbReference>
<evidence type="ECO:0000313" key="4">
    <source>
        <dbReference type="Proteomes" id="UP001314263"/>
    </source>
</evidence>
<dbReference type="InterPro" id="IPR036259">
    <property type="entry name" value="MFS_trans_sf"/>
</dbReference>
<dbReference type="PANTHER" id="PTHR23525:SF1">
    <property type="entry name" value="NODULIN-LIKE DOMAIN-CONTAINING PROTEIN"/>
    <property type="match status" value="1"/>
</dbReference>
<feature type="region of interest" description="Disordered" evidence="1">
    <location>
        <begin position="474"/>
        <end position="497"/>
    </location>
</feature>
<name>A0AAV1IEN6_9CHLO</name>
<dbReference type="GO" id="GO:0022857">
    <property type="term" value="F:transmembrane transporter activity"/>
    <property type="evidence" value="ECO:0007669"/>
    <property type="project" value="InterPro"/>
</dbReference>
<dbReference type="Pfam" id="PF07690">
    <property type="entry name" value="MFS_1"/>
    <property type="match status" value="1"/>
</dbReference>
<feature type="transmembrane region" description="Helical" evidence="2">
    <location>
        <begin position="49"/>
        <end position="69"/>
    </location>
</feature>
<dbReference type="PANTHER" id="PTHR23525">
    <property type="entry name" value="TRANSPORTER, PUTATIVE-RELATED"/>
    <property type="match status" value="1"/>
</dbReference>